<feature type="disulfide bond" evidence="6">
    <location>
        <begin position="43"/>
        <end position="52"/>
    </location>
</feature>
<evidence type="ECO:0000256" key="1">
    <source>
        <dbReference type="ARBA" id="ARBA00022536"/>
    </source>
</evidence>
<feature type="chain" id="PRO_5018726651" description="EGF-like domain-containing protein" evidence="7">
    <location>
        <begin position="17"/>
        <end position="71"/>
    </location>
</feature>
<sequence>MVLLHVFLCLTPGQNCEFLPCEAGNPCENGGVCVEDDSFTCICPPLWTGSVCNQSVSCAKNTSGKINAKSP</sequence>
<dbReference type="InterPro" id="IPR000742">
    <property type="entry name" value="EGF"/>
</dbReference>
<keyword evidence="4 6" id="KW-1015">Disulfide bond</keyword>
<dbReference type="PROSITE" id="PS50026">
    <property type="entry name" value="EGF_3"/>
    <property type="match status" value="1"/>
</dbReference>
<protein>
    <recommendedName>
        <fullName evidence="8">EGF-like domain-containing protein</fullName>
    </recommendedName>
</protein>
<dbReference type="CDD" id="cd00054">
    <property type="entry name" value="EGF_CA"/>
    <property type="match status" value="1"/>
</dbReference>
<evidence type="ECO:0000256" key="5">
    <source>
        <dbReference type="ARBA" id="ARBA00023180"/>
    </source>
</evidence>
<keyword evidence="10" id="KW-1185">Reference proteome</keyword>
<organism evidence="9 10">
    <name type="scientific">Monopterus albus</name>
    <name type="common">Swamp eel</name>
    <dbReference type="NCBI Taxonomy" id="43700"/>
    <lineage>
        <taxon>Eukaryota</taxon>
        <taxon>Metazoa</taxon>
        <taxon>Chordata</taxon>
        <taxon>Craniata</taxon>
        <taxon>Vertebrata</taxon>
        <taxon>Euteleostomi</taxon>
        <taxon>Actinopterygii</taxon>
        <taxon>Neopterygii</taxon>
        <taxon>Teleostei</taxon>
        <taxon>Neoteleostei</taxon>
        <taxon>Acanthomorphata</taxon>
        <taxon>Anabantaria</taxon>
        <taxon>Synbranchiformes</taxon>
        <taxon>Synbranchidae</taxon>
        <taxon>Monopterus</taxon>
    </lineage>
</organism>
<feature type="domain" description="EGF-like" evidence="8">
    <location>
        <begin position="17"/>
        <end position="53"/>
    </location>
</feature>
<evidence type="ECO:0000256" key="6">
    <source>
        <dbReference type="PROSITE-ProRule" id="PRU00076"/>
    </source>
</evidence>
<dbReference type="PROSITE" id="PS00022">
    <property type="entry name" value="EGF_1"/>
    <property type="match status" value="1"/>
</dbReference>
<evidence type="ECO:0000313" key="10">
    <source>
        <dbReference type="Proteomes" id="UP000261600"/>
    </source>
</evidence>
<dbReference type="Gene3D" id="2.10.25.10">
    <property type="entry name" value="Laminin"/>
    <property type="match status" value="1"/>
</dbReference>
<dbReference type="Proteomes" id="UP000261600">
    <property type="component" value="Unplaced"/>
</dbReference>
<reference evidence="9" key="2">
    <citation type="submission" date="2025-09" db="UniProtKB">
        <authorList>
            <consortium name="Ensembl"/>
        </authorList>
    </citation>
    <scope>IDENTIFICATION</scope>
</reference>
<dbReference type="Pfam" id="PF00008">
    <property type="entry name" value="EGF"/>
    <property type="match status" value="1"/>
</dbReference>
<comment type="caution">
    <text evidence="6">Lacks conserved residue(s) required for the propagation of feature annotation.</text>
</comment>
<evidence type="ECO:0000313" key="9">
    <source>
        <dbReference type="Ensembl" id="ENSMALP00000003084.1"/>
    </source>
</evidence>
<proteinExistence type="predicted"/>
<keyword evidence="3" id="KW-0677">Repeat</keyword>
<dbReference type="Ensembl" id="ENSMALT00000003167.1">
    <property type="protein sequence ID" value="ENSMALP00000003084.1"/>
    <property type="gene ID" value="ENSMALG00000002280.1"/>
</dbReference>
<keyword evidence="1 6" id="KW-0245">EGF-like domain</keyword>
<evidence type="ECO:0000256" key="2">
    <source>
        <dbReference type="ARBA" id="ARBA00022729"/>
    </source>
</evidence>
<evidence type="ECO:0000256" key="7">
    <source>
        <dbReference type="SAM" id="SignalP"/>
    </source>
</evidence>
<keyword evidence="5" id="KW-0325">Glycoprotein</keyword>
<name>A0A3Q3II82_MONAL</name>
<evidence type="ECO:0000259" key="8">
    <source>
        <dbReference type="PROSITE" id="PS50026"/>
    </source>
</evidence>
<evidence type="ECO:0000256" key="3">
    <source>
        <dbReference type="ARBA" id="ARBA00022737"/>
    </source>
</evidence>
<dbReference type="FunFam" id="2.10.25.10:FF:000173">
    <property type="entry name" value="Neurogenic locus notch protein 2"/>
    <property type="match status" value="1"/>
</dbReference>
<dbReference type="SUPFAM" id="SSF57196">
    <property type="entry name" value="EGF/Laminin"/>
    <property type="match status" value="1"/>
</dbReference>
<dbReference type="SMART" id="SM00181">
    <property type="entry name" value="EGF"/>
    <property type="match status" value="1"/>
</dbReference>
<dbReference type="AlphaFoldDB" id="A0A3Q3II82"/>
<keyword evidence="2 7" id="KW-0732">Signal</keyword>
<reference evidence="9" key="1">
    <citation type="submission" date="2025-08" db="UniProtKB">
        <authorList>
            <consortium name="Ensembl"/>
        </authorList>
    </citation>
    <scope>IDENTIFICATION</scope>
</reference>
<accession>A0A3Q3II82</accession>
<evidence type="ECO:0000256" key="4">
    <source>
        <dbReference type="ARBA" id="ARBA00023157"/>
    </source>
</evidence>
<feature type="signal peptide" evidence="7">
    <location>
        <begin position="1"/>
        <end position="16"/>
    </location>
</feature>